<proteinExistence type="predicted"/>
<comment type="caution">
    <text evidence="1">The sequence shown here is derived from an EMBL/GenBank/DDBJ whole genome shotgun (WGS) entry which is preliminary data.</text>
</comment>
<protein>
    <submittedName>
        <fullName evidence="1">Uncharacterized protein</fullName>
    </submittedName>
</protein>
<keyword evidence="2" id="KW-1185">Reference proteome</keyword>
<evidence type="ECO:0000313" key="2">
    <source>
        <dbReference type="Proteomes" id="UP000238479"/>
    </source>
</evidence>
<dbReference type="Proteomes" id="UP000238479">
    <property type="component" value="Chromosome 3"/>
</dbReference>
<gene>
    <name evidence="1" type="ORF">RchiOBHm_Chr3g0485351</name>
</gene>
<dbReference type="EMBL" id="PDCK01000041">
    <property type="protein sequence ID" value="PRQ44997.1"/>
    <property type="molecule type" value="Genomic_DNA"/>
</dbReference>
<sequence length="63" mass="7314">MMLMLFGAMRLKKKKMRRTMDEVEVAVKHKTCQFWRLGSVLKVSRCKTSVSVISLYPFAVFGN</sequence>
<evidence type="ECO:0000313" key="1">
    <source>
        <dbReference type="EMBL" id="PRQ44997.1"/>
    </source>
</evidence>
<dbReference type="AlphaFoldDB" id="A0A2P6REZ7"/>
<dbReference type="Gramene" id="PRQ44997">
    <property type="protein sequence ID" value="PRQ44997"/>
    <property type="gene ID" value="RchiOBHm_Chr3g0485351"/>
</dbReference>
<name>A0A2P6REZ7_ROSCH</name>
<accession>A0A2P6REZ7</accession>
<reference evidence="1 2" key="1">
    <citation type="journal article" date="2018" name="Nat. Genet.">
        <title>The Rosa genome provides new insights in the design of modern roses.</title>
        <authorList>
            <person name="Bendahmane M."/>
        </authorList>
    </citation>
    <scope>NUCLEOTIDE SEQUENCE [LARGE SCALE GENOMIC DNA]</scope>
    <source>
        <strain evidence="2">cv. Old Blush</strain>
    </source>
</reference>
<organism evidence="1 2">
    <name type="scientific">Rosa chinensis</name>
    <name type="common">China rose</name>
    <dbReference type="NCBI Taxonomy" id="74649"/>
    <lineage>
        <taxon>Eukaryota</taxon>
        <taxon>Viridiplantae</taxon>
        <taxon>Streptophyta</taxon>
        <taxon>Embryophyta</taxon>
        <taxon>Tracheophyta</taxon>
        <taxon>Spermatophyta</taxon>
        <taxon>Magnoliopsida</taxon>
        <taxon>eudicotyledons</taxon>
        <taxon>Gunneridae</taxon>
        <taxon>Pentapetalae</taxon>
        <taxon>rosids</taxon>
        <taxon>fabids</taxon>
        <taxon>Rosales</taxon>
        <taxon>Rosaceae</taxon>
        <taxon>Rosoideae</taxon>
        <taxon>Rosoideae incertae sedis</taxon>
        <taxon>Rosa</taxon>
    </lineage>
</organism>